<keyword evidence="5 11" id="KW-0732">Signal</keyword>
<evidence type="ECO:0000256" key="9">
    <source>
        <dbReference type="ARBA" id="ARBA00023235"/>
    </source>
</evidence>
<evidence type="ECO:0000256" key="7">
    <source>
        <dbReference type="ARBA" id="ARBA00023136"/>
    </source>
</evidence>
<dbReference type="HAMAP" id="MF_01145">
    <property type="entry name" value="Foldase_PrsA"/>
    <property type="match status" value="1"/>
</dbReference>
<comment type="function">
    <text evidence="11">Plays a major role in protein secretion by helping the post-translocational extracellular folding of several secreted proteins.</text>
</comment>
<dbReference type="SUPFAM" id="SSF54534">
    <property type="entry name" value="FKBP-like"/>
    <property type="match status" value="1"/>
</dbReference>
<dbReference type="InterPro" id="IPR027304">
    <property type="entry name" value="Trigger_fact/SurA_dom_sf"/>
</dbReference>
<keyword evidence="4 11" id="KW-1003">Cell membrane</keyword>
<evidence type="ECO:0000256" key="1">
    <source>
        <dbReference type="ARBA" id="ARBA00000971"/>
    </source>
</evidence>
<dbReference type="PANTHER" id="PTHR47245">
    <property type="entry name" value="PEPTIDYLPROLYL ISOMERASE"/>
    <property type="match status" value="1"/>
</dbReference>
<name>A0A510WCP5_ENTTH</name>
<evidence type="ECO:0000256" key="5">
    <source>
        <dbReference type="ARBA" id="ARBA00022729"/>
    </source>
</evidence>
<dbReference type="InterPro" id="IPR023059">
    <property type="entry name" value="Foldase_PrsA"/>
</dbReference>
<evidence type="ECO:0000256" key="11">
    <source>
        <dbReference type="HAMAP-Rule" id="MF_01145"/>
    </source>
</evidence>
<evidence type="ECO:0000259" key="12">
    <source>
        <dbReference type="PROSITE" id="PS50198"/>
    </source>
</evidence>
<dbReference type="GO" id="GO:0003755">
    <property type="term" value="F:peptidyl-prolyl cis-trans isomerase activity"/>
    <property type="evidence" value="ECO:0007669"/>
    <property type="project" value="UniProtKB-UniRule"/>
</dbReference>
<dbReference type="SUPFAM" id="SSF109998">
    <property type="entry name" value="Triger factor/SurA peptide-binding domain-like"/>
    <property type="match status" value="1"/>
</dbReference>
<dbReference type="PROSITE" id="PS50198">
    <property type="entry name" value="PPIC_PPIASE_2"/>
    <property type="match status" value="1"/>
</dbReference>
<dbReference type="Proteomes" id="UP000321361">
    <property type="component" value="Unassembled WGS sequence"/>
</dbReference>
<feature type="domain" description="PpiC" evidence="12">
    <location>
        <begin position="162"/>
        <end position="259"/>
    </location>
</feature>
<comment type="subcellular location">
    <subcellularLocation>
        <location evidence="2">Cell membrane</location>
        <topology evidence="2">Lipid-anchor</topology>
    </subcellularLocation>
</comment>
<dbReference type="InterPro" id="IPR000297">
    <property type="entry name" value="PPIase_PpiC"/>
</dbReference>
<keyword evidence="8" id="KW-0564">Palmitate</keyword>
<evidence type="ECO:0000256" key="8">
    <source>
        <dbReference type="ARBA" id="ARBA00023139"/>
    </source>
</evidence>
<dbReference type="EC" id="5.2.1.8" evidence="11"/>
<proteinExistence type="inferred from homology"/>
<dbReference type="AlphaFoldDB" id="A0A510WCP5"/>
<evidence type="ECO:0000256" key="6">
    <source>
        <dbReference type="ARBA" id="ARBA00023110"/>
    </source>
</evidence>
<evidence type="ECO:0000256" key="3">
    <source>
        <dbReference type="ARBA" id="ARBA00006071"/>
    </source>
</evidence>
<dbReference type="InterPro" id="IPR046357">
    <property type="entry name" value="PPIase_dom_sf"/>
</dbReference>
<dbReference type="PANTHER" id="PTHR47245:SF1">
    <property type="entry name" value="FOLDASE PROTEIN PRSA"/>
    <property type="match status" value="1"/>
</dbReference>
<protein>
    <recommendedName>
        <fullName evidence="11">Foldase protein PrsA</fullName>
        <ecNumber evidence="11">5.2.1.8</ecNumber>
    </recommendedName>
</protein>
<evidence type="ECO:0000256" key="2">
    <source>
        <dbReference type="ARBA" id="ARBA00004193"/>
    </source>
</evidence>
<keyword evidence="6 11" id="KW-0697">Rotamase</keyword>
<dbReference type="InterPro" id="IPR050245">
    <property type="entry name" value="PrsA_foldase"/>
</dbReference>
<evidence type="ECO:0000313" key="13">
    <source>
        <dbReference type="EMBL" id="GEK36958.1"/>
    </source>
</evidence>
<comment type="catalytic activity">
    <reaction evidence="1 11">
        <text>[protein]-peptidylproline (omega=180) = [protein]-peptidylproline (omega=0)</text>
        <dbReference type="Rhea" id="RHEA:16237"/>
        <dbReference type="Rhea" id="RHEA-COMP:10747"/>
        <dbReference type="Rhea" id="RHEA-COMP:10748"/>
        <dbReference type="ChEBI" id="CHEBI:83833"/>
        <dbReference type="ChEBI" id="CHEBI:83834"/>
        <dbReference type="EC" id="5.2.1.8"/>
    </reaction>
</comment>
<organism evidence="13 14">
    <name type="scientific">Enterococcus thailandicus</name>
    <dbReference type="NCBI Taxonomy" id="417368"/>
    <lineage>
        <taxon>Bacteria</taxon>
        <taxon>Bacillati</taxon>
        <taxon>Bacillota</taxon>
        <taxon>Bacilli</taxon>
        <taxon>Lactobacillales</taxon>
        <taxon>Enterococcaceae</taxon>
        <taxon>Enterococcus</taxon>
    </lineage>
</organism>
<comment type="similarity">
    <text evidence="3 11">Belongs to the PrsA family.</text>
</comment>
<keyword evidence="7 11" id="KW-0472">Membrane</keyword>
<gene>
    <name evidence="13" type="primary">ppiA</name>
    <name evidence="11" type="synonym">prsA</name>
    <name evidence="13" type="ORF">ETH01_12450</name>
</gene>
<dbReference type="GO" id="GO:0005886">
    <property type="term" value="C:plasma membrane"/>
    <property type="evidence" value="ECO:0007669"/>
    <property type="project" value="UniProtKB-SubCell"/>
</dbReference>
<comment type="caution">
    <text evidence="13">The sequence shown here is derived from an EMBL/GenBank/DDBJ whole genome shotgun (WGS) entry which is preliminary data.</text>
</comment>
<dbReference type="RefSeq" id="WP_083571964.1">
    <property type="nucleotide sequence ID" value="NZ_BJUG01000005.1"/>
</dbReference>
<evidence type="ECO:0000256" key="10">
    <source>
        <dbReference type="ARBA" id="ARBA00023288"/>
    </source>
</evidence>
<keyword evidence="10" id="KW-0449">Lipoprotein</keyword>
<evidence type="ECO:0000256" key="4">
    <source>
        <dbReference type="ARBA" id="ARBA00022475"/>
    </source>
</evidence>
<dbReference type="EMBL" id="BJUG01000005">
    <property type="protein sequence ID" value="GEK36958.1"/>
    <property type="molecule type" value="Genomic_DNA"/>
</dbReference>
<accession>A0A510WCP5</accession>
<dbReference type="Gene3D" id="3.10.50.40">
    <property type="match status" value="1"/>
</dbReference>
<dbReference type="Pfam" id="PF00639">
    <property type="entry name" value="Rotamase"/>
    <property type="match status" value="1"/>
</dbReference>
<keyword evidence="9 11" id="KW-0413">Isomerase</keyword>
<reference evidence="13 14" key="1">
    <citation type="submission" date="2019-07" db="EMBL/GenBank/DDBJ databases">
        <title>Whole genome shotgun sequence of Enterococcus thailandicus NBRC 101867.</title>
        <authorList>
            <person name="Hosoyama A."/>
            <person name="Uohara A."/>
            <person name="Ohji S."/>
            <person name="Ichikawa N."/>
        </authorList>
    </citation>
    <scope>NUCLEOTIDE SEQUENCE [LARGE SCALE GENOMIC DNA]</scope>
    <source>
        <strain evidence="13 14">NBRC 101867</strain>
    </source>
</reference>
<evidence type="ECO:0000313" key="14">
    <source>
        <dbReference type="Proteomes" id="UP000321361"/>
    </source>
</evidence>
<dbReference type="GO" id="GO:0006457">
    <property type="term" value="P:protein folding"/>
    <property type="evidence" value="ECO:0007669"/>
    <property type="project" value="UniProtKB-UniRule"/>
</dbReference>
<dbReference type="OrthoDB" id="2194386at2"/>
<sequence length="331" mass="37268">MNYSLVPNSLPAFTKKFGGHYSVKKTSSFLPIFISLFFLAACTANPENQTAISFKGGTISEKDIFNHLKKIQGADAAVQQLVVYQIFDNKYGATLSTKEIDAEFDKTKDILGDYFEAQLKQAGFTEKTFKEEIRQQLAYKKGLEKNVELKDEDLQKLWASFHPEVKTQLIQLRSETDANEVKKALAADGYFSELAKEKSIEPNVKNDEGKKTFDSGTETIANEVKDASFKLKDGEVSNLITATNPKTMAKEYYLVKMLKNQDKGTDKSHYLDELKEIGTKAKLADPEFIKATISKELKNANVKIKDEDFENSLQSFTKEVPDKEETTATKK</sequence>